<feature type="domain" description="Myb/SANT-like DNA-binding" evidence="3">
    <location>
        <begin position="236"/>
        <end position="328"/>
    </location>
</feature>
<feature type="coiled-coil region" evidence="1">
    <location>
        <begin position="528"/>
        <end position="585"/>
    </location>
</feature>
<feature type="compositionally biased region" description="Low complexity" evidence="2">
    <location>
        <begin position="150"/>
        <end position="161"/>
    </location>
</feature>
<dbReference type="EMBL" id="QGNW01000029">
    <property type="protein sequence ID" value="RVX11924.1"/>
    <property type="molecule type" value="Genomic_DNA"/>
</dbReference>
<proteinExistence type="predicted"/>
<gene>
    <name evidence="4" type="ORF">CK203_009479</name>
</gene>
<keyword evidence="1" id="KW-0175">Coiled coil</keyword>
<dbReference type="InterPro" id="IPR044822">
    <property type="entry name" value="Myb_DNA-bind_4"/>
</dbReference>
<feature type="region of interest" description="Disordered" evidence="2">
    <location>
        <begin position="209"/>
        <end position="230"/>
    </location>
</feature>
<evidence type="ECO:0000256" key="2">
    <source>
        <dbReference type="SAM" id="MobiDB-lite"/>
    </source>
</evidence>
<dbReference type="PANTHER" id="PTHR46327">
    <property type="entry name" value="F16F4.11 PROTEIN-RELATED"/>
    <property type="match status" value="1"/>
</dbReference>
<feature type="region of interest" description="Disordered" evidence="2">
    <location>
        <begin position="595"/>
        <end position="616"/>
    </location>
</feature>
<evidence type="ECO:0000313" key="5">
    <source>
        <dbReference type="Proteomes" id="UP000288805"/>
    </source>
</evidence>
<dbReference type="Pfam" id="PF13837">
    <property type="entry name" value="Myb_DNA-bind_4"/>
    <property type="match status" value="1"/>
</dbReference>
<accession>A0A438JSI9</accession>
<dbReference type="Proteomes" id="UP000288805">
    <property type="component" value="Unassembled WGS sequence"/>
</dbReference>
<dbReference type="OrthoDB" id="1727874at2759"/>
<feature type="region of interest" description="Disordered" evidence="2">
    <location>
        <begin position="371"/>
        <end position="497"/>
    </location>
</feature>
<protein>
    <recommendedName>
        <fullName evidence="3">Myb/SANT-like DNA-binding domain-containing protein</fullName>
    </recommendedName>
</protein>
<sequence length="616" mass="69749">MDSFENPVGSPSQSGSAKTMGSFLSAENKTSCSALCIYAVRVCPSHITQCGDASGPGDVTIRFECFSIGCFLAILDSGYVRFVPGNENKRTGVDDDTFLKRVFKFPVFDHCNRGFKAIYRDFYLMESSSLPGGMFSSMGTGMLGLEMPLQQPQQQQNPQNPHHTHHHTHLQQHPQMVAFAHPDPDHHSQSQQPVKHGYPYVTKAKQQLTLSDEDEPGLTGDDSTADGKRKVSPWHRMKWTDNMVRLLIMAVFYIGDEGGSECSDPSAKKKTGGLLQKKGKWKSVSRAMMEKGFYVSPQQCEDKFNDLNKRYKRVNDILGKGTACRVVENQSLLDTMDQLSPKMKDEVRKLLNSKHLFFREMCAYHNSCGGGGTSGAHPSPPDTAVEPPQHQQQQQQHQHQHQQRCLHSSTEIATIGPNASRAETEASKMVKMGSGEEDEDDDEDYEDGDDDDDEEEVVEGGVRSQNEHGHEDDDDNEGGYSRKRARKGLFPSPSPSPLMRQLSSEVMSVLQDGTKSTLEKKQWMRSRMMQLEEQRVSYQCKAFELEKQRLKWVKFSSKKEREMEREKLVNQRKRLENERMALLLRQKEVELLEIHHQQQQQQHSSNKRGEISSFAG</sequence>
<reference evidence="4 5" key="1">
    <citation type="journal article" date="2018" name="PLoS Genet.">
        <title>Population sequencing reveals clonal diversity and ancestral inbreeding in the grapevine cultivar Chardonnay.</title>
        <authorList>
            <person name="Roach M.J."/>
            <person name="Johnson D.L."/>
            <person name="Bohlmann J."/>
            <person name="van Vuuren H.J."/>
            <person name="Jones S.J."/>
            <person name="Pretorius I.S."/>
            <person name="Schmidt S.A."/>
            <person name="Borneman A.R."/>
        </authorList>
    </citation>
    <scope>NUCLEOTIDE SEQUENCE [LARGE SCALE GENOMIC DNA]</scope>
    <source>
        <strain evidence="5">cv. Chardonnay</strain>
        <tissue evidence="4">Leaf</tissue>
    </source>
</reference>
<dbReference type="AlphaFoldDB" id="A0A438JSI9"/>
<evidence type="ECO:0000313" key="4">
    <source>
        <dbReference type="EMBL" id="RVX11924.1"/>
    </source>
</evidence>
<dbReference type="Gene3D" id="1.10.10.60">
    <property type="entry name" value="Homeodomain-like"/>
    <property type="match status" value="1"/>
</dbReference>
<feature type="region of interest" description="Disordered" evidence="2">
    <location>
        <begin position="150"/>
        <end position="172"/>
    </location>
</feature>
<name>A0A438JSI9_VITVI</name>
<dbReference type="PANTHER" id="PTHR46327:SF2">
    <property type="entry name" value="SEQUENCE-SPECIFIC DNA BINDING TRANSCRIPTION FACTOR"/>
    <property type="match status" value="1"/>
</dbReference>
<organism evidence="4 5">
    <name type="scientific">Vitis vinifera</name>
    <name type="common">Grape</name>
    <dbReference type="NCBI Taxonomy" id="29760"/>
    <lineage>
        <taxon>Eukaryota</taxon>
        <taxon>Viridiplantae</taxon>
        <taxon>Streptophyta</taxon>
        <taxon>Embryophyta</taxon>
        <taxon>Tracheophyta</taxon>
        <taxon>Spermatophyta</taxon>
        <taxon>Magnoliopsida</taxon>
        <taxon>eudicotyledons</taxon>
        <taxon>Gunneridae</taxon>
        <taxon>Pentapetalae</taxon>
        <taxon>rosids</taxon>
        <taxon>Vitales</taxon>
        <taxon>Vitaceae</taxon>
        <taxon>Viteae</taxon>
        <taxon>Vitis</taxon>
    </lineage>
</organism>
<evidence type="ECO:0000259" key="3">
    <source>
        <dbReference type="Pfam" id="PF13837"/>
    </source>
</evidence>
<feature type="compositionally biased region" description="Acidic residues" evidence="2">
    <location>
        <begin position="435"/>
        <end position="458"/>
    </location>
</feature>
<comment type="caution">
    <text evidence="4">The sequence shown here is derived from an EMBL/GenBank/DDBJ whole genome shotgun (WGS) entry which is preliminary data.</text>
</comment>
<evidence type="ECO:0000256" key="1">
    <source>
        <dbReference type="SAM" id="Coils"/>
    </source>
</evidence>